<sequence>MKDILLIANWKMNPGTAKEAQELFETVANAVEGVAGVKVVLCPPFVYIPEIVRAAPSVALGVGGQDCFWEGKGAFTGEVSPSMLKELGCEYVILGHSERAKYLGETEDMVQKKVAAALSADLKVVLCVGENEQTPADRENLIVVYEPEWAISTEGGRAADVSRVAEKVAAMRKTFKAGPILYGGSVDSSNIASFLKEAGVQGALVGGASLNAAEFISLVKNAAM</sequence>
<dbReference type="GO" id="GO:0006096">
    <property type="term" value="P:glycolytic process"/>
    <property type="evidence" value="ECO:0007669"/>
    <property type="project" value="UniProtKB-UniRule"/>
</dbReference>
<keyword evidence="3" id="KW-0312">Gluconeogenesis</keyword>
<dbReference type="UniPathway" id="UPA00109">
    <property type="reaction ID" value="UER00189"/>
</dbReference>
<dbReference type="GO" id="GO:0046166">
    <property type="term" value="P:glyceraldehyde-3-phosphate biosynthetic process"/>
    <property type="evidence" value="ECO:0007669"/>
    <property type="project" value="TreeGrafter"/>
</dbReference>
<dbReference type="InterPro" id="IPR013785">
    <property type="entry name" value="Aldolase_TIM"/>
</dbReference>
<name>A0A1G2RU55_9BACT</name>
<dbReference type="Gene3D" id="3.20.20.70">
    <property type="entry name" value="Aldolase class I"/>
    <property type="match status" value="1"/>
</dbReference>
<dbReference type="PROSITE" id="PS51440">
    <property type="entry name" value="TIM_2"/>
    <property type="match status" value="1"/>
</dbReference>
<evidence type="ECO:0000256" key="1">
    <source>
        <dbReference type="ARBA" id="ARBA00007422"/>
    </source>
</evidence>
<comment type="subcellular location">
    <subcellularLocation>
        <location evidence="3">Cytoplasm</location>
    </subcellularLocation>
</comment>
<dbReference type="SUPFAM" id="SSF51351">
    <property type="entry name" value="Triosephosphate isomerase (TIM)"/>
    <property type="match status" value="1"/>
</dbReference>
<keyword evidence="3" id="KW-0963">Cytoplasm</keyword>
<evidence type="ECO:0000313" key="5">
    <source>
        <dbReference type="Proteomes" id="UP000178222"/>
    </source>
</evidence>
<dbReference type="CDD" id="cd00311">
    <property type="entry name" value="TIM"/>
    <property type="match status" value="1"/>
</dbReference>
<keyword evidence="2 3" id="KW-0413">Isomerase</keyword>
<comment type="similarity">
    <text evidence="1 3">Belongs to the triosephosphate isomerase family.</text>
</comment>
<dbReference type="InterPro" id="IPR000652">
    <property type="entry name" value="Triosephosphate_isomerase"/>
</dbReference>
<comment type="caution">
    <text evidence="4">The sequence shown here is derived from an EMBL/GenBank/DDBJ whole genome shotgun (WGS) entry which is preliminary data.</text>
</comment>
<accession>A0A1G2RU55</accession>
<keyword evidence="3" id="KW-0324">Glycolysis</keyword>
<organism evidence="4 5">
    <name type="scientific">Candidatus Wildermuthbacteria bacterium RIFCSPLOWO2_02_FULL_47_9c</name>
    <dbReference type="NCBI Taxonomy" id="1802466"/>
    <lineage>
        <taxon>Bacteria</taxon>
        <taxon>Candidatus Wildermuthiibacteriota</taxon>
    </lineage>
</organism>
<dbReference type="PANTHER" id="PTHR21139">
    <property type="entry name" value="TRIOSEPHOSPHATE ISOMERASE"/>
    <property type="match status" value="1"/>
</dbReference>
<proteinExistence type="inferred from homology"/>
<dbReference type="GO" id="GO:0019563">
    <property type="term" value="P:glycerol catabolic process"/>
    <property type="evidence" value="ECO:0007669"/>
    <property type="project" value="TreeGrafter"/>
</dbReference>
<evidence type="ECO:0000256" key="2">
    <source>
        <dbReference type="ARBA" id="ARBA00023235"/>
    </source>
</evidence>
<dbReference type="Pfam" id="PF00121">
    <property type="entry name" value="TIM"/>
    <property type="match status" value="1"/>
</dbReference>
<comment type="subunit">
    <text evidence="3">Homodimer.</text>
</comment>
<dbReference type="GO" id="GO:0006094">
    <property type="term" value="P:gluconeogenesis"/>
    <property type="evidence" value="ECO:0007669"/>
    <property type="project" value="UniProtKB-UniPathway"/>
</dbReference>
<dbReference type="AlphaFoldDB" id="A0A1G2RU55"/>
<comment type="pathway">
    <text evidence="3">Carbohydrate degradation; glycolysis; D-glyceraldehyde 3-phosphate from glycerone phosphate: step 1/1.</text>
</comment>
<evidence type="ECO:0000256" key="3">
    <source>
        <dbReference type="RuleBase" id="RU363013"/>
    </source>
</evidence>
<comment type="catalytic activity">
    <reaction evidence="3">
        <text>D-glyceraldehyde 3-phosphate = dihydroxyacetone phosphate</text>
        <dbReference type="Rhea" id="RHEA:18585"/>
        <dbReference type="ChEBI" id="CHEBI:57642"/>
        <dbReference type="ChEBI" id="CHEBI:59776"/>
        <dbReference type="EC" id="5.3.1.1"/>
    </reaction>
</comment>
<dbReference type="NCBIfam" id="TIGR00419">
    <property type="entry name" value="tim"/>
    <property type="match status" value="1"/>
</dbReference>
<dbReference type="Proteomes" id="UP000178222">
    <property type="component" value="Unassembled WGS sequence"/>
</dbReference>
<dbReference type="UniPathway" id="UPA00138"/>
<evidence type="ECO:0000313" key="4">
    <source>
        <dbReference type="EMBL" id="OHA75812.1"/>
    </source>
</evidence>
<dbReference type="GO" id="GO:0004807">
    <property type="term" value="F:triose-phosphate isomerase activity"/>
    <property type="evidence" value="ECO:0007669"/>
    <property type="project" value="UniProtKB-UniRule"/>
</dbReference>
<protein>
    <recommendedName>
        <fullName evidence="3">Triosephosphate isomerase</fullName>
        <ecNumber evidence="3">5.3.1.1</ecNumber>
    </recommendedName>
</protein>
<dbReference type="InterPro" id="IPR035990">
    <property type="entry name" value="TIM_sf"/>
</dbReference>
<dbReference type="EMBL" id="MHUL01000051">
    <property type="protein sequence ID" value="OHA75812.1"/>
    <property type="molecule type" value="Genomic_DNA"/>
</dbReference>
<reference evidence="4 5" key="1">
    <citation type="journal article" date="2016" name="Nat. Commun.">
        <title>Thousands of microbial genomes shed light on interconnected biogeochemical processes in an aquifer system.</title>
        <authorList>
            <person name="Anantharaman K."/>
            <person name="Brown C.T."/>
            <person name="Hug L.A."/>
            <person name="Sharon I."/>
            <person name="Castelle C.J."/>
            <person name="Probst A.J."/>
            <person name="Thomas B.C."/>
            <person name="Singh A."/>
            <person name="Wilkins M.J."/>
            <person name="Karaoz U."/>
            <person name="Brodie E.L."/>
            <person name="Williams K.H."/>
            <person name="Hubbard S.S."/>
            <person name="Banfield J.F."/>
        </authorList>
    </citation>
    <scope>NUCLEOTIDE SEQUENCE [LARGE SCALE GENOMIC DNA]</scope>
</reference>
<comment type="pathway">
    <text evidence="3">Carbohydrate biosynthesis; gluconeogenesis.</text>
</comment>
<dbReference type="EC" id="5.3.1.1" evidence="3"/>
<dbReference type="GO" id="GO:0005829">
    <property type="term" value="C:cytosol"/>
    <property type="evidence" value="ECO:0007669"/>
    <property type="project" value="TreeGrafter"/>
</dbReference>
<dbReference type="PANTHER" id="PTHR21139:SF42">
    <property type="entry name" value="TRIOSEPHOSPHATE ISOMERASE"/>
    <property type="match status" value="1"/>
</dbReference>
<gene>
    <name evidence="4" type="ORF">A3J30_02380</name>
</gene>